<name>A0A699UJ38_TANCI</name>
<dbReference type="AlphaFoldDB" id="A0A699UJ38"/>
<accession>A0A699UJ38</accession>
<protein>
    <submittedName>
        <fullName evidence="1">Uncharacterized protein</fullName>
    </submittedName>
</protein>
<organism evidence="1">
    <name type="scientific">Tanacetum cinerariifolium</name>
    <name type="common">Dalmatian daisy</name>
    <name type="synonym">Chrysanthemum cinerariifolium</name>
    <dbReference type="NCBI Taxonomy" id="118510"/>
    <lineage>
        <taxon>Eukaryota</taxon>
        <taxon>Viridiplantae</taxon>
        <taxon>Streptophyta</taxon>
        <taxon>Embryophyta</taxon>
        <taxon>Tracheophyta</taxon>
        <taxon>Spermatophyta</taxon>
        <taxon>Magnoliopsida</taxon>
        <taxon>eudicotyledons</taxon>
        <taxon>Gunneridae</taxon>
        <taxon>Pentapetalae</taxon>
        <taxon>asterids</taxon>
        <taxon>campanulids</taxon>
        <taxon>Asterales</taxon>
        <taxon>Asteraceae</taxon>
        <taxon>Asteroideae</taxon>
        <taxon>Anthemideae</taxon>
        <taxon>Anthemidinae</taxon>
        <taxon>Tanacetum</taxon>
    </lineage>
</organism>
<sequence length="107" mass="11687">TNVAEAEVDYLVKSSVLIMTIVTAITSTVDPASVAKKKLVEPFSICADSSSSGGTNPTTDAHQMSLSADVRMYAEYNVKKKRRLKSVAKRRVELLKVREGEIKSLKV</sequence>
<evidence type="ECO:0000313" key="1">
    <source>
        <dbReference type="EMBL" id="GFD23122.1"/>
    </source>
</evidence>
<gene>
    <name evidence="1" type="ORF">Tci_895091</name>
</gene>
<reference evidence="1" key="1">
    <citation type="journal article" date="2019" name="Sci. Rep.">
        <title>Draft genome of Tanacetum cinerariifolium, the natural source of mosquito coil.</title>
        <authorList>
            <person name="Yamashiro T."/>
            <person name="Shiraishi A."/>
            <person name="Satake H."/>
            <person name="Nakayama K."/>
        </authorList>
    </citation>
    <scope>NUCLEOTIDE SEQUENCE</scope>
</reference>
<feature type="non-terminal residue" evidence="1">
    <location>
        <position position="1"/>
    </location>
</feature>
<comment type="caution">
    <text evidence="1">The sequence shown here is derived from an EMBL/GenBank/DDBJ whole genome shotgun (WGS) entry which is preliminary data.</text>
</comment>
<dbReference type="EMBL" id="BKCJ011342578">
    <property type="protein sequence ID" value="GFD23122.1"/>
    <property type="molecule type" value="Genomic_DNA"/>
</dbReference>
<proteinExistence type="predicted"/>